<evidence type="ECO:0000313" key="1">
    <source>
        <dbReference type="EMBL" id="TKW54417.1"/>
    </source>
</evidence>
<organism evidence="1 2">
    <name type="scientific">Colletotrichum tanaceti</name>
    <dbReference type="NCBI Taxonomy" id="1306861"/>
    <lineage>
        <taxon>Eukaryota</taxon>
        <taxon>Fungi</taxon>
        <taxon>Dikarya</taxon>
        <taxon>Ascomycota</taxon>
        <taxon>Pezizomycotina</taxon>
        <taxon>Sordariomycetes</taxon>
        <taxon>Hypocreomycetidae</taxon>
        <taxon>Glomerellales</taxon>
        <taxon>Glomerellaceae</taxon>
        <taxon>Colletotrichum</taxon>
        <taxon>Colletotrichum destructivum species complex</taxon>
    </lineage>
</organism>
<name>A0A4U6XJT2_9PEZI</name>
<dbReference type="STRING" id="1306861.A0A4U6XJT2"/>
<keyword evidence="2" id="KW-1185">Reference proteome</keyword>
<accession>A0A4U6XJT2</accession>
<reference evidence="1 2" key="1">
    <citation type="journal article" date="2019" name="PLoS ONE">
        <title>Comparative genome analysis indicates high evolutionary potential of pathogenicity genes in Colletotrichum tanaceti.</title>
        <authorList>
            <person name="Lelwala R.V."/>
            <person name="Korhonen P.K."/>
            <person name="Young N.D."/>
            <person name="Scott J.B."/>
            <person name="Ades P.A."/>
            <person name="Gasser R.B."/>
            <person name="Taylor P.W.J."/>
        </authorList>
    </citation>
    <scope>NUCLEOTIDE SEQUENCE [LARGE SCALE GENOMIC DNA]</scope>
    <source>
        <strain evidence="1">BRIP57314</strain>
    </source>
</reference>
<evidence type="ECO:0000313" key="2">
    <source>
        <dbReference type="Proteomes" id="UP000310108"/>
    </source>
</evidence>
<comment type="caution">
    <text evidence="1">The sequence shown here is derived from an EMBL/GenBank/DDBJ whole genome shotgun (WGS) entry which is preliminary data.</text>
</comment>
<proteinExistence type="predicted"/>
<protein>
    <submittedName>
        <fullName evidence="1">Uncharacterized protein</fullName>
    </submittedName>
</protein>
<dbReference type="EMBL" id="PJEX01000139">
    <property type="protein sequence ID" value="TKW54417.1"/>
    <property type="molecule type" value="Genomic_DNA"/>
</dbReference>
<dbReference type="AlphaFoldDB" id="A0A4U6XJT2"/>
<gene>
    <name evidence="1" type="ORF">CTA1_12861</name>
</gene>
<dbReference type="Proteomes" id="UP000310108">
    <property type="component" value="Unassembled WGS sequence"/>
</dbReference>
<sequence>MAKPKEYLSTANALMFNGGIVTIDNDGKVSLRQKGQGKKIELVNADSETAVSDYVKQRAQGAYIASVCQPEAAFDLSTAA</sequence>